<dbReference type="EMBL" id="MG807320">
    <property type="protein sequence ID" value="AVL95156.1"/>
    <property type="molecule type" value="Genomic_DNA"/>
</dbReference>
<gene>
    <name evidence="1" type="ORF">mc_769</name>
</gene>
<name>A0A2P1EML4_9VIRU</name>
<dbReference type="SUPFAM" id="SSF64484">
    <property type="entry name" value="beta and beta-prime subunits of DNA dependent RNA-polymerase"/>
    <property type="match status" value="1"/>
</dbReference>
<evidence type="ECO:0000313" key="1">
    <source>
        <dbReference type="EMBL" id="AVL95156.1"/>
    </source>
</evidence>
<proteinExistence type="predicted"/>
<reference evidence="2" key="1">
    <citation type="submission" date="2018-01" db="EMBL/GenBank/DDBJ databases">
        <title>Testimony of 'menage a trois' revealed by the proteome of Megavirus virophage.</title>
        <authorList>
            <person name="Jeudy S."/>
            <person name="Bertaux L."/>
            <person name="Alempic J.-M."/>
            <person name="Lartigue A."/>
            <person name="Legendre M."/>
            <person name="Philippe N."/>
            <person name="Beucher L."/>
            <person name="Biondi E."/>
            <person name="Juul S."/>
            <person name="Turner D."/>
            <person name="Coute Y."/>
            <person name="Claverie J.-M."/>
            <person name="Abergel C."/>
        </authorList>
    </citation>
    <scope>NUCLEOTIDE SEQUENCE [LARGE SCALE GENOMIC DNA]</scope>
</reference>
<evidence type="ECO:0008006" key="3">
    <source>
        <dbReference type="Google" id="ProtNLM"/>
    </source>
</evidence>
<dbReference type="Proteomes" id="UP000289600">
    <property type="component" value="Segment"/>
</dbReference>
<evidence type="ECO:0000313" key="2">
    <source>
        <dbReference type="Proteomes" id="UP000289600"/>
    </source>
</evidence>
<keyword evidence="2" id="KW-1185">Reference proteome</keyword>
<accession>A0A2P1EML4</accession>
<organism evidence="1 2">
    <name type="scientific">Moumouvirus australiensis</name>
    <dbReference type="NCBI Taxonomy" id="2109587"/>
    <lineage>
        <taxon>Viruses</taxon>
        <taxon>Varidnaviria</taxon>
        <taxon>Bamfordvirae</taxon>
        <taxon>Nucleocytoviricota</taxon>
        <taxon>Megaviricetes</taxon>
        <taxon>Imitervirales</taxon>
        <taxon>Mimiviridae</taxon>
        <taxon>Megamimivirinae</taxon>
        <taxon>Moumouvirus</taxon>
        <taxon>Moumouvirus australiense</taxon>
    </lineage>
</organism>
<protein>
    <recommendedName>
        <fullName evidence="3">F-box and FNIP repeat-containing protein</fullName>
    </recommendedName>
</protein>
<sequence>MILCDDIWWIVILLINDKDKINLFSTCKYLKYFRDKVYYTDTHNYRKILYLPFFNNFTSLSFIAETPVIPNGIKYLTISNNFRGSLKIIPSSVIKITIDHCIYDKFEPFLKKTGVEIYIINKPFIRQAKSSIYGFMDVLEDTSGPKCGLIKNTSFWGYGMWSNIHNEAIRHGLITSIEPFLGYNTEDSILFRNIMDDPPNIRFSRIDHFENTLSELNKKYLNNIEDPLSKKIPLKKLLKKYNKKGKVYHPHNNKFYKNDKYKQKFIPRHK</sequence>